<protein>
    <recommendedName>
        <fullName evidence="4">Sulfotransferase domain-containing protein</fullName>
    </recommendedName>
</protein>
<dbReference type="KEGG" id="sre:PTSG_01663"/>
<evidence type="ECO:0000256" key="1">
    <source>
        <dbReference type="SAM" id="MobiDB-lite"/>
    </source>
</evidence>
<organism evidence="3">
    <name type="scientific">Salpingoeca rosetta (strain ATCC 50818 / BSB-021)</name>
    <dbReference type="NCBI Taxonomy" id="946362"/>
    <lineage>
        <taxon>Eukaryota</taxon>
        <taxon>Choanoflagellata</taxon>
        <taxon>Craspedida</taxon>
        <taxon>Salpingoecidae</taxon>
        <taxon>Salpingoeca</taxon>
    </lineage>
</organism>
<gene>
    <name evidence="2" type="ORF">PTSG_01663</name>
</gene>
<evidence type="ECO:0000313" key="3">
    <source>
        <dbReference type="Proteomes" id="UP000007799"/>
    </source>
</evidence>
<name>F2TYK9_SALR5</name>
<dbReference type="EMBL" id="GL832957">
    <property type="protein sequence ID" value="EGD78683.1"/>
    <property type="molecule type" value="Genomic_DNA"/>
</dbReference>
<dbReference type="InParanoid" id="F2TYK9"/>
<accession>F2TYK9</accession>
<keyword evidence="3" id="KW-1185">Reference proteome</keyword>
<evidence type="ECO:0008006" key="4">
    <source>
        <dbReference type="Google" id="ProtNLM"/>
    </source>
</evidence>
<sequence>MGKPVSFGEVAALIALVASIACLLYAHASVSVGLAAIDATAERLGLHELQQGADGVAGRGGDSDGRRNYAGGTQGHGGAESRGIRIDDAEDVQYGVVPTKKLAKLKSTMAKRRGSSEAAALARKAIAGRFWEEDNICLHSHKLLPGCPFNGQVPLLVTGVGRSGTHHIASALRMKGLDICHEAVCSQGSVSWTYAVVDPDHFYPWEASKRRINNQRFQQVFHVVRHPLRCVASLTTFTGLSWRFIGKHTPQVPDLATMQPVLRRALIHWVTWNRMVEVYADRRFRMEDTMPADVCRAAGFEENVCSKRINRAARAKRHHTTVTWEDLYRVDAEFTRAAMRLAHKYGYEDARHVVAGDDDDAGDDEQ</sequence>
<feature type="region of interest" description="Disordered" evidence="1">
    <location>
        <begin position="54"/>
        <end position="82"/>
    </location>
</feature>
<dbReference type="AlphaFoldDB" id="F2TYK9"/>
<proteinExistence type="predicted"/>
<dbReference type="Proteomes" id="UP000007799">
    <property type="component" value="Unassembled WGS sequence"/>
</dbReference>
<dbReference type="OrthoDB" id="406826at2759"/>
<evidence type="ECO:0000313" key="2">
    <source>
        <dbReference type="EMBL" id="EGD78683.1"/>
    </source>
</evidence>
<dbReference type="GeneID" id="16078235"/>
<dbReference type="PROSITE" id="PS51257">
    <property type="entry name" value="PROKAR_LIPOPROTEIN"/>
    <property type="match status" value="1"/>
</dbReference>
<reference evidence="2" key="1">
    <citation type="submission" date="2009-08" db="EMBL/GenBank/DDBJ databases">
        <title>Annotation of Salpingoeca rosetta.</title>
        <authorList>
            <consortium name="The Broad Institute Genome Sequencing Platform"/>
            <person name="Russ C."/>
            <person name="Cuomo C."/>
            <person name="Burger G."/>
            <person name="Gray M.W."/>
            <person name="Holland P.W.H."/>
            <person name="King N."/>
            <person name="Lang F.B.F."/>
            <person name="Roger A.J."/>
            <person name="Ruiz-Trillo I."/>
            <person name="Young S.K."/>
            <person name="Zeng Q."/>
            <person name="Gargeya S."/>
            <person name="Alvarado L."/>
            <person name="Berlin A."/>
            <person name="Chapman S.B."/>
            <person name="Chen Z."/>
            <person name="Freedman E."/>
            <person name="Gellesch M."/>
            <person name="Goldberg J."/>
            <person name="Griggs A."/>
            <person name="Gujja S."/>
            <person name="Heilman E."/>
            <person name="Heiman D."/>
            <person name="Howarth C."/>
            <person name="Mehta T."/>
            <person name="Neiman D."/>
            <person name="Pearson M."/>
            <person name="Roberts A."/>
            <person name="Saif S."/>
            <person name="Shea T."/>
            <person name="Shenoy N."/>
            <person name="Sisk P."/>
            <person name="Stolte C."/>
            <person name="Sykes S."/>
            <person name="White J."/>
            <person name="Yandava C."/>
            <person name="Haas B."/>
            <person name="Nusbaum C."/>
            <person name="Birren B."/>
        </authorList>
    </citation>
    <scope>NUCLEOTIDE SEQUENCE [LARGE SCALE GENOMIC DNA]</scope>
    <source>
        <strain evidence="2">ATCC 50818</strain>
    </source>
</reference>
<dbReference type="eggNOG" id="ENOG502SFJB">
    <property type="taxonomic scope" value="Eukaryota"/>
</dbReference>
<dbReference type="InterPro" id="IPR027417">
    <property type="entry name" value="P-loop_NTPase"/>
</dbReference>
<dbReference type="RefSeq" id="XP_004997640.1">
    <property type="nucleotide sequence ID" value="XM_004997583.1"/>
</dbReference>
<dbReference type="SUPFAM" id="SSF52540">
    <property type="entry name" value="P-loop containing nucleoside triphosphate hydrolases"/>
    <property type="match status" value="1"/>
</dbReference>